<evidence type="ECO:0000313" key="3">
    <source>
        <dbReference type="Proteomes" id="UP000664303"/>
    </source>
</evidence>
<dbReference type="EMBL" id="JAFKCZ010000015">
    <property type="protein sequence ID" value="MBN7798517.1"/>
    <property type="molecule type" value="Genomic_DNA"/>
</dbReference>
<comment type="caution">
    <text evidence="2">The sequence shown here is derived from an EMBL/GenBank/DDBJ whole genome shotgun (WGS) entry which is preliminary data.</text>
</comment>
<dbReference type="Proteomes" id="UP000664303">
    <property type="component" value="Unassembled WGS sequence"/>
</dbReference>
<evidence type="ECO:0008006" key="4">
    <source>
        <dbReference type="Google" id="ProtNLM"/>
    </source>
</evidence>
<evidence type="ECO:0000256" key="1">
    <source>
        <dbReference type="SAM" id="MobiDB-lite"/>
    </source>
</evidence>
<gene>
    <name evidence="2" type="ORF">JYP50_18085</name>
</gene>
<feature type="region of interest" description="Disordered" evidence="1">
    <location>
        <begin position="65"/>
        <end position="90"/>
    </location>
</feature>
<name>A0A939DJ78_9GAMM</name>
<protein>
    <recommendedName>
        <fullName evidence="4">Energy transducer TonB</fullName>
    </recommendedName>
</protein>
<evidence type="ECO:0000313" key="2">
    <source>
        <dbReference type="EMBL" id="MBN7798517.1"/>
    </source>
</evidence>
<proteinExistence type="predicted"/>
<keyword evidence="3" id="KW-1185">Reference proteome</keyword>
<dbReference type="AlphaFoldDB" id="A0A939DJ78"/>
<dbReference type="RefSeq" id="WP_206561963.1">
    <property type="nucleotide sequence ID" value="NZ_JAFKCZ010000015.1"/>
</dbReference>
<sequence>MPDKHAIKQHAYLDALGIAHFVSRVDLPGAAPSRRVPVPAPRPPVPAPPVVPPAMAEVLEAKAPRMPSLSGEPATKASPEPAPAAKAPEPSAPVRFSVASVVIGPLLWLEEIPEGVVSREQVALIQAMAGALGVRERPAVTQFDWPVHNNRQLDLGEEAARAAFGSFVRRRTEEQACEALILLGEACGARLGGLPDGPPRIVTAATRDMLAEPALKRRVWRDLQPLLRRARR</sequence>
<feature type="compositionally biased region" description="Low complexity" evidence="1">
    <location>
        <begin position="73"/>
        <end position="90"/>
    </location>
</feature>
<accession>A0A939DJ78</accession>
<organism evidence="2 3">
    <name type="scientific">Parahaliea mediterranea</name>
    <dbReference type="NCBI Taxonomy" id="651086"/>
    <lineage>
        <taxon>Bacteria</taxon>
        <taxon>Pseudomonadati</taxon>
        <taxon>Pseudomonadota</taxon>
        <taxon>Gammaproteobacteria</taxon>
        <taxon>Cellvibrionales</taxon>
        <taxon>Halieaceae</taxon>
        <taxon>Parahaliea</taxon>
    </lineage>
</organism>
<reference evidence="2" key="1">
    <citation type="submission" date="2021-02" db="EMBL/GenBank/DDBJ databases">
        <title>PHA producing bacteria isolated from coastal sediment in Guangdong, Shenzhen.</title>
        <authorList>
            <person name="Zheng W."/>
            <person name="Yu S."/>
            <person name="Huang Y."/>
        </authorList>
    </citation>
    <scope>NUCLEOTIDE SEQUENCE</scope>
    <source>
        <strain evidence="2">TN14-10</strain>
    </source>
</reference>